<dbReference type="GO" id="GO:0097431">
    <property type="term" value="C:mitotic spindle pole"/>
    <property type="evidence" value="ECO:0007669"/>
    <property type="project" value="TreeGrafter"/>
</dbReference>
<dbReference type="GO" id="GO:0005876">
    <property type="term" value="C:spindle microtubule"/>
    <property type="evidence" value="ECO:0007669"/>
    <property type="project" value="TreeGrafter"/>
</dbReference>
<keyword evidence="5" id="KW-0802">TPR repeat</keyword>
<protein>
    <recommendedName>
        <fullName evidence="7">Regulator of microtubule dynamics protein 1</fullName>
    </recommendedName>
    <alternativeName>
        <fullName evidence="8">Protein FAM82B</fullName>
    </alternativeName>
</protein>
<name>A0A1V9F871_9BACT</name>
<comment type="subunit">
    <text evidence="2">Interacts with microtubules.</text>
</comment>
<dbReference type="EMBL" id="LWBP01000207">
    <property type="protein sequence ID" value="OQP54472.1"/>
    <property type="molecule type" value="Genomic_DNA"/>
</dbReference>
<keyword evidence="6" id="KW-0206">Cytoskeleton</keyword>
<accession>A0A1V9F871</accession>
<dbReference type="PANTHER" id="PTHR16056:SF16">
    <property type="entry name" value="REGULATOR OF MICROTUBULE DYNAMICS PROTEIN 1"/>
    <property type="match status" value="1"/>
</dbReference>
<organism evidence="9 10">
    <name type="scientific">Niastella populi</name>
    <dbReference type="NCBI Taxonomy" id="550983"/>
    <lineage>
        <taxon>Bacteria</taxon>
        <taxon>Pseudomonadati</taxon>
        <taxon>Bacteroidota</taxon>
        <taxon>Chitinophagia</taxon>
        <taxon>Chitinophagales</taxon>
        <taxon>Chitinophagaceae</taxon>
        <taxon>Niastella</taxon>
    </lineage>
</organism>
<keyword evidence="3" id="KW-0963">Cytoplasm</keyword>
<reference evidence="10" key="1">
    <citation type="submission" date="2016-04" db="EMBL/GenBank/DDBJ databases">
        <authorList>
            <person name="Chen L."/>
            <person name="Zhuang W."/>
            <person name="Wang G."/>
        </authorList>
    </citation>
    <scope>NUCLEOTIDE SEQUENCE [LARGE SCALE GENOMIC DNA]</scope>
    <source>
        <strain evidence="10">208</strain>
    </source>
</reference>
<evidence type="ECO:0000256" key="4">
    <source>
        <dbReference type="ARBA" id="ARBA00022737"/>
    </source>
</evidence>
<evidence type="ECO:0000256" key="2">
    <source>
        <dbReference type="ARBA" id="ARBA00011375"/>
    </source>
</evidence>
<dbReference type="GO" id="GO:0008017">
    <property type="term" value="F:microtubule binding"/>
    <property type="evidence" value="ECO:0007669"/>
    <property type="project" value="TreeGrafter"/>
</dbReference>
<dbReference type="OrthoDB" id="9813878at2"/>
<dbReference type="SUPFAM" id="SSF48452">
    <property type="entry name" value="TPR-like"/>
    <property type="match status" value="2"/>
</dbReference>
<gene>
    <name evidence="9" type="ORF">A4R26_27750</name>
</gene>
<comment type="subcellular location">
    <subcellularLocation>
        <location evidence="1">Cytoplasm</location>
        <location evidence="1">Cytoskeleton</location>
    </subcellularLocation>
</comment>
<evidence type="ECO:0000256" key="1">
    <source>
        <dbReference type="ARBA" id="ARBA00004245"/>
    </source>
</evidence>
<dbReference type="STRING" id="550983.A4R26_27750"/>
<evidence type="ECO:0000313" key="10">
    <source>
        <dbReference type="Proteomes" id="UP000192276"/>
    </source>
</evidence>
<evidence type="ECO:0000313" key="9">
    <source>
        <dbReference type="EMBL" id="OQP54472.1"/>
    </source>
</evidence>
<dbReference type="AlphaFoldDB" id="A0A1V9F871"/>
<evidence type="ECO:0000256" key="8">
    <source>
        <dbReference type="ARBA" id="ARBA00041958"/>
    </source>
</evidence>
<dbReference type="PANTHER" id="PTHR16056">
    <property type="entry name" value="REGULATOR OF MICROTUBULE DYNAMICS PROTEIN"/>
    <property type="match status" value="1"/>
</dbReference>
<dbReference type="Proteomes" id="UP000192276">
    <property type="component" value="Unassembled WGS sequence"/>
</dbReference>
<dbReference type="RefSeq" id="WP_081169300.1">
    <property type="nucleotide sequence ID" value="NZ_LWBP01000207.1"/>
</dbReference>
<sequence>MGKIGSTIGLLLFLSILPFENNAQDINTLLKDAQQLENAFKQPEALQKYLDILRHQPNNLTALVKTSELYSILGKHQHTKDKQKEYYRNARTYAQKALQVNGNSSDANVVMAIAMGRMALASSGEEKIKAVKDIKTYSEKSIHLDPNNFKGYHVLAKWHYEVSDLTSVEKWLVKVAYEALPKASLDDAIKYFEKSRQLNPSFLLNYLELAKAWHRKENDKKAREFLEVMLKMPNKIGEDASIKAKGKKLLEEYK</sequence>
<dbReference type="InterPro" id="IPR049039">
    <property type="entry name" value="RMD1-3_a_helical_rpt"/>
</dbReference>
<dbReference type="InterPro" id="IPR011990">
    <property type="entry name" value="TPR-like_helical_dom_sf"/>
</dbReference>
<keyword evidence="4" id="KW-0677">Repeat</keyword>
<comment type="caution">
    <text evidence="9">The sequence shown here is derived from an EMBL/GenBank/DDBJ whole genome shotgun (WGS) entry which is preliminary data.</text>
</comment>
<dbReference type="Pfam" id="PF21033">
    <property type="entry name" value="RMD1-3"/>
    <property type="match status" value="1"/>
</dbReference>
<dbReference type="Gene3D" id="1.25.40.10">
    <property type="entry name" value="Tetratricopeptide repeat domain"/>
    <property type="match status" value="2"/>
</dbReference>
<evidence type="ECO:0000256" key="3">
    <source>
        <dbReference type="ARBA" id="ARBA00022490"/>
    </source>
</evidence>
<evidence type="ECO:0000256" key="6">
    <source>
        <dbReference type="ARBA" id="ARBA00023212"/>
    </source>
</evidence>
<proteinExistence type="predicted"/>
<dbReference type="GO" id="GO:0005737">
    <property type="term" value="C:cytoplasm"/>
    <property type="evidence" value="ECO:0007669"/>
    <property type="project" value="TreeGrafter"/>
</dbReference>
<evidence type="ECO:0000256" key="5">
    <source>
        <dbReference type="ARBA" id="ARBA00022803"/>
    </source>
</evidence>
<keyword evidence="10" id="KW-1185">Reference proteome</keyword>
<evidence type="ECO:0000256" key="7">
    <source>
        <dbReference type="ARBA" id="ARBA00039966"/>
    </source>
</evidence>